<evidence type="ECO:0000259" key="1">
    <source>
        <dbReference type="PROSITE" id="PS51819"/>
    </source>
</evidence>
<keyword evidence="2" id="KW-0560">Oxidoreductase</keyword>
<dbReference type="KEGG" id="scad:DN051_43905"/>
<sequence>MSLLKRLDNIDILYTDRDAMLDFYHGVLGLPFFLPHEADDDWFALQAGDVTLFFFPGTGAHPPRLDENGAVNPPGIESIAWAVDDLDAAVAVLDGKVEWVGEEKTWTHPSGRWYRMRTFYDPEGNKVWITEPHTA</sequence>
<feature type="domain" description="VOC" evidence="1">
    <location>
        <begin position="6"/>
        <end position="132"/>
    </location>
</feature>
<name>A0A2Z4JEX3_9ACTN</name>
<dbReference type="Proteomes" id="UP000249616">
    <property type="component" value="Plasmid unnamed1"/>
</dbReference>
<dbReference type="EMBL" id="CP030074">
    <property type="protein sequence ID" value="AWW43490.1"/>
    <property type="molecule type" value="Genomic_DNA"/>
</dbReference>
<dbReference type="PROSITE" id="PS51819">
    <property type="entry name" value="VOC"/>
    <property type="match status" value="1"/>
</dbReference>
<keyword evidence="3" id="KW-1185">Reference proteome</keyword>
<proteinExistence type="predicted"/>
<dbReference type="Pfam" id="PF00903">
    <property type="entry name" value="Glyoxalase"/>
    <property type="match status" value="1"/>
</dbReference>
<dbReference type="AlphaFoldDB" id="A0A2Z4JEX3"/>
<keyword evidence="2" id="KW-0223">Dioxygenase</keyword>
<dbReference type="RefSeq" id="WP_053760726.1">
    <property type="nucleotide sequence ID" value="NZ_CP030074.1"/>
</dbReference>
<protein>
    <submittedName>
        <fullName evidence="2">Glyoxalase/bleomycin resistance/dioxygenase family protein</fullName>
    </submittedName>
</protein>
<dbReference type="SUPFAM" id="SSF54593">
    <property type="entry name" value="Glyoxalase/Bleomycin resistance protein/Dihydroxybiphenyl dioxygenase"/>
    <property type="match status" value="1"/>
</dbReference>
<dbReference type="InterPro" id="IPR029068">
    <property type="entry name" value="Glyas_Bleomycin-R_OHBP_Dase"/>
</dbReference>
<keyword evidence="2" id="KW-0614">Plasmid</keyword>
<gene>
    <name evidence="2" type="ORF">DN051_43905</name>
</gene>
<accession>A0A2Z4JEX3</accession>
<reference evidence="3" key="1">
    <citation type="submission" date="2018-06" db="EMBL/GenBank/DDBJ databases">
        <authorList>
            <person name="Li K."/>
        </authorList>
    </citation>
    <scope>NUCLEOTIDE SEQUENCE [LARGE SCALE GENOMIC DNA]</scope>
    <source>
        <strain evidence="3">ZFG47</strain>
        <plasmid evidence="3">unnamed1</plasmid>
    </source>
</reference>
<dbReference type="Gene3D" id="3.10.180.10">
    <property type="entry name" value="2,3-Dihydroxybiphenyl 1,2-Dioxygenase, domain 1"/>
    <property type="match status" value="1"/>
</dbReference>
<geneLocation type="plasmid" evidence="2 3">
    <name>unnamed1</name>
</geneLocation>
<evidence type="ECO:0000313" key="2">
    <source>
        <dbReference type="EMBL" id="AWW43490.1"/>
    </source>
</evidence>
<evidence type="ECO:0000313" key="3">
    <source>
        <dbReference type="Proteomes" id="UP000249616"/>
    </source>
</evidence>
<dbReference type="InterPro" id="IPR037523">
    <property type="entry name" value="VOC_core"/>
</dbReference>
<dbReference type="GO" id="GO:0051213">
    <property type="term" value="F:dioxygenase activity"/>
    <property type="evidence" value="ECO:0007669"/>
    <property type="project" value="UniProtKB-KW"/>
</dbReference>
<dbReference type="InterPro" id="IPR004360">
    <property type="entry name" value="Glyas_Fos-R_dOase_dom"/>
</dbReference>
<organism evidence="2 3">
    <name type="scientific">Streptomyces cadmiisoli</name>
    <dbReference type="NCBI Taxonomy" id="2184053"/>
    <lineage>
        <taxon>Bacteria</taxon>
        <taxon>Bacillati</taxon>
        <taxon>Actinomycetota</taxon>
        <taxon>Actinomycetes</taxon>
        <taxon>Kitasatosporales</taxon>
        <taxon>Streptomycetaceae</taxon>
        <taxon>Streptomyces</taxon>
        <taxon>Streptomyces aurantiacus group</taxon>
    </lineage>
</organism>